<evidence type="ECO:0000256" key="5">
    <source>
        <dbReference type="PIRNR" id="PIRNR026991"/>
    </source>
</evidence>
<feature type="coiled-coil region" evidence="6">
    <location>
        <begin position="97"/>
        <end position="191"/>
    </location>
</feature>
<evidence type="ECO:0000313" key="9">
    <source>
        <dbReference type="Proteomes" id="UP000799424"/>
    </source>
</evidence>
<comment type="similarity">
    <text evidence="2 5">Belongs to the MND1 family.</text>
</comment>
<evidence type="ECO:0000256" key="1">
    <source>
        <dbReference type="ARBA" id="ARBA00004123"/>
    </source>
</evidence>
<evidence type="ECO:0000259" key="7">
    <source>
        <dbReference type="Pfam" id="PF03962"/>
    </source>
</evidence>
<keyword evidence="3 6" id="KW-0175">Coiled coil</keyword>
<protein>
    <recommendedName>
        <fullName evidence="5">Meiotic nuclear division protein 1</fullName>
    </recommendedName>
</protein>
<evidence type="ECO:0000313" key="8">
    <source>
        <dbReference type="EMBL" id="KAF2832205.1"/>
    </source>
</evidence>
<feature type="domain" description="Mnd1 HTH" evidence="7">
    <location>
        <begin position="27"/>
        <end position="85"/>
    </location>
</feature>
<dbReference type="GO" id="GO:0003690">
    <property type="term" value="F:double-stranded DNA binding"/>
    <property type="evidence" value="ECO:0007669"/>
    <property type="project" value="InterPro"/>
</dbReference>
<dbReference type="Pfam" id="PF03962">
    <property type="entry name" value="Mnd1"/>
    <property type="match status" value="1"/>
</dbReference>
<sequence>MLASCAHLTDLIQAPKTQPNTQKAATILAWFHKTAQAHSIKELEKTLPQVGAISGMHVKDYLQSLADDNKIRVEKIGSGNWYWSFLSDEKKARDAALEKAQDEFNKASATVAELQAKVDEAGAARAEDEDVMEETGVDRKTLTTKHADLTKELEALRTELAAYSEQDPVEVEKKAAEIQKARNDAEKFTDHIYSMEGWIKGQYSGAPEDLLNVLKMLYEDEWDEEDQGLREL</sequence>
<evidence type="ECO:0000256" key="4">
    <source>
        <dbReference type="ARBA" id="ARBA00023242"/>
    </source>
</evidence>
<dbReference type="Proteomes" id="UP000799424">
    <property type="component" value="Unassembled WGS sequence"/>
</dbReference>
<gene>
    <name evidence="8" type="ORF">CC86DRAFT_424597</name>
</gene>
<comment type="function">
    <text evidence="5">Required for proper homologous chromosome pairing and efficient cross-over and intragenic recombination during meiosis.</text>
</comment>
<dbReference type="GO" id="GO:0005634">
    <property type="term" value="C:nucleus"/>
    <property type="evidence" value="ECO:0007669"/>
    <property type="project" value="UniProtKB-SubCell"/>
</dbReference>
<dbReference type="AlphaFoldDB" id="A0A6A7AHZ6"/>
<dbReference type="EMBL" id="MU006217">
    <property type="protein sequence ID" value="KAF2832205.1"/>
    <property type="molecule type" value="Genomic_DNA"/>
</dbReference>
<dbReference type="GO" id="GO:0007131">
    <property type="term" value="P:reciprocal meiotic recombination"/>
    <property type="evidence" value="ECO:0007669"/>
    <property type="project" value="InterPro"/>
</dbReference>
<proteinExistence type="inferred from homology"/>
<name>A0A6A7AHZ6_9PLEO</name>
<reference evidence="8" key="1">
    <citation type="journal article" date="2020" name="Stud. Mycol.">
        <title>101 Dothideomycetes genomes: a test case for predicting lifestyles and emergence of pathogens.</title>
        <authorList>
            <person name="Haridas S."/>
            <person name="Albert R."/>
            <person name="Binder M."/>
            <person name="Bloem J."/>
            <person name="Labutti K."/>
            <person name="Salamov A."/>
            <person name="Andreopoulos B."/>
            <person name="Baker S."/>
            <person name="Barry K."/>
            <person name="Bills G."/>
            <person name="Bluhm B."/>
            <person name="Cannon C."/>
            <person name="Castanera R."/>
            <person name="Culley D."/>
            <person name="Daum C."/>
            <person name="Ezra D."/>
            <person name="Gonzalez J."/>
            <person name="Henrissat B."/>
            <person name="Kuo A."/>
            <person name="Liang C."/>
            <person name="Lipzen A."/>
            <person name="Lutzoni F."/>
            <person name="Magnuson J."/>
            <person name="Mondo S."/>
            <person name="Nolan M."/>
            <person name="Ohm R."/>
            <person name="Pangilinan J."/>
            <person name="Park H.-J."/>
            <person name="Ramirez L."/>
            <person name="Alfaro M."/>
            <person name="Sun H."/>
            <person name="Tritt A."/>
            <person name="Yoshinaga Y."/>
            <person name="Zwiers L.-H."/>
            <person name="Turgeon B."/>
            <person name="Goodwin S."/>
            <person name="Spatafora J."/>
            <person name="Crous P."/>
            <person name="Grigoriev I."/>
        </authorList>
    </citation>
    <scope>NUCLEOTIDE SEQUENCE</scope>
    <source>
        <strain evidence="8">CBS 113818</strain>
    </source>
</reference>
<comment type="subcellular location">
    <subcellularLocation>
        <location evidence="1 5">Nucleus</location>
    </subcellularLocation>
</comment>
<organism evidence="8 9">
    <name type="scientific">Ophiobolus disseminans</name>
    <dbReference type="NCBI Taxonomy" id="1469910"/>
    <lineage>
        <taxon>Eukaryota</taxon>
        <taxon>Fungi</taxon>
        <taxon>Dikarya</taxon>
        <taxon>Ascomycota</taxon>
        <taxon>Pezizomycotina</taxon>
        <taxon>Dothideomycetes</taxon>
        <taxon>Pleosporomycetidae</taxon>
        <taxon>Pleosporales</taxon>
        <taxon>Pleosporineae</taxon>
        <taxon>Phaeosphaeriaceae</taxon>
        <taxon>Ophiobolus</taxon>
    </lineage>
</organism>
<evidence type="ECO:0000256" key="2">
    <source>
        <dbReference type="ARBA" id="ARBA00005981"/>
    </source>
</evidence>
<evidence type="ECO:0000256" key="3">
    <source>
        <dbReference type="ARBA" id="ARBA00023054"/>
    </source>
</evidence>
<dbReference type="InterPro" id="IPR005647">
    <property type="entry name" value="Mnd1"/>
</dbReference>
<dbReference type="InterPro" id="IPR040453">
    <property type="entry name" value="Mnd1_HTH"/>
</dbReference>
<accession>A0A6A7AHZ6</accession>
<keyword evidence="4 5" id="KW-0539">Nucleus</keyword>
<evidence type="ECO:0000256" key="6">
    <source>
        <dbReference type="SAM" id="Coils"/>
    </source>
</evidence>
<dbReference type="PIRSF" id="PIRSF026991">
    <property type="entry name" value="Mnd1"/>
    <property type="match status" value="1"/>
</dbReference>
<keyword evidence="9" id="KW-1185">Reference proteome</keyword>
<dbReference type="OrthoDB" id="9978204at2759"/>